<accession>A0ABQ6Z9G6</accession>
<evidence type="ECO:0000256" key="6">
    <source>
        <dbReference type="ARBA" id="ARBA00022679"/>
    </source>
</evidence>
<comment type="function">
    <text evidence="1 8">Specifically methylates the guanine in position 966 of 16S rRNA in the assembled 30S particle.</text>
</comment>
<evidence type="ECO:0000256" key="7">
    <source>
        <dbReference type="ARBA" id="ARBA00048326"/>
    </source>
</evidence>
<dbReference type="EC" id="2.1.1.171" evidence="3 8"/>
<dbReference type="RefSeq" id="WP_162408583.1">
    <property type="nucleotide sequence ID" value="NZ_CP093331.1"/>
</dbReference>
<dbReference type="Gene3D" id="3.40.50.150">
    <property type="entry name" value="Vaccinia Virus protein VP39"/>
    <property type="match status" value="1"/>
</dbReference>
<dbReference type="PROSITE" id="PS00092">
    <property type="entry name" value="N6_MTASE"/>
    <property type="match status" value="1"/>
</dbReference>
<evidence type="ECO:0000256" key="2">
    <source>
        <dbReference type="ARBA" id="ARBA00005269"/>
    </source>
</evidence>
<dbReference type="PANTHER" id="PTHR43542:SF1">
    <property type="entry name" value="METHYLTRANSFERASE"/>
    <property type="match status" value="1"/>
</dbReference>
<comment type="catalytic activity">
    <reaction evidence="7 8">
        <text>guanosine(966) in 16S rRNA + S-adenosyl-L-methionine = N(2)-methylguanosine(966) in 16S rRNA + S-adenosyl-L-homocysteine + H(+)</text>
        <dbReference type="Rhea" id="RHEA:23548"/>
        <dbReference type="Rhea" id="RHEA-COMP:10211"/>
        <dbReference type="Rhea" id="RHEA-COMP:10212"/>
        <dbReference type="ChEBI" id="CHEBI:15378"/>
        <dbReference type="ChEBI" id="CHEBI:57856"/>
        <dbReference type="ChEBI" id="CHEBI:59789"/>
        <dbReference type="ChEBI" id="CHEBI:74269"/>
        <dbReference type="ChEBI" id="CHEBI:74481"/>
        <dbReference type="EC" id="2.1.1.171"/>
    </reaction>
</comment>
<name>A0ABQ6Z9G6_9GAMM</name>
<dbReference type="Pfam" id="PF03602">
    <property type="entry name" value="Cons_hypoth95"/>
    <property type="match status" value="1"/>
</dbReference>
<keyword evidence="10" id="KW-1185">Reference proteome</keyword>
<dbReference type="PANTHER" id="PTHR43542">
    <property type="entry name" value="METHYLTRANSFERASE"/>
    <property type="match status" value="1"/>
</dbReference>
<keyword evidence="8" id="KW-0949">S-adenosyl-L-methionine</keyword>
<dbReference type="CDD" id="cd02440">
    <property type="entry name" value="AdoMet_MTases"/>
    <property type="match status" value="1"/>
</dbReference>
<dbReference type="NCBIfam" id="TIGR00095">
    <property type="entry name" value="16S rRNA (guanine(966)-N(2))-methyltransferase RsmD"/>
    <property type="match status" value="1"/>
</dbReference>
<dbReference type="PIRSF" id="PIRSF004553">
    <property type="entry name" value="CHP00095"/>
    <property type="match status" value="1"/>
</dbReference>
<keyword evidence="5 8" id="KW-0489">Methyltransferase</keyword>
<evidence type="ECO:0000256" key="5">
    <source>
        <dbReference type="ARBA" id="ARBA00022603"/>
    </source>
</evidence>
<evidence type="ECO:0000256" key="4">
    <source>
        <dbReference type="ARBA" id="ARBA00013682"/>
    </source>
</evidence>
<dbReference type="InterPro" id="IPR004398">
    <property type="entry name" value="RNA_MeTrfase_RsmD"/>
</dbReference>
<organism evidence="9 10">
    <name type="scientific">Pseudoxanthomonas daejeonensis</name>
    <dbReference type="NCBI Taxonomy" id="266062"/>
    <lineage>
        <taxon>Bacteria</taxon>
        <taxon>Pseudomonadati</taxon>
        <taxon>Pseudomonadota</taxon>
        <taxon>Gammaproteobacteria</taxon>
        <taxon>Lysobacterales</taxon>
        <taxon>Lysobacteraceae</taxon>
        <taxon>Pseudoxanthomonas</taxon>
    </lineage>
</organism>
<evidence type="ECO:0000256" key="1">
    <source>
        <dbReference type="ARBA" id="ARBA00002649"/>
    </source>
</evidence>
<comment type="caution">
    <text evidence="9">The sequence shown here is derived from an EMBL/GenBank/DDBJ whole genome shotgun (WGS) entry which is preliminary data.</text>
</comment>
<protein>
    <recommendedName>
        <fullName evidence="4 8">Ribosomal RNA small subunit methyltransferase D</fullName>
        <ecNumber evidence="3 8">2.1.1.171</ecNumber>
    </recommendedName>
</protein>
<dbReference type="SUPFAM" id="SSF53335">
    <property type="entry name" value="S-adenosyl-L-methionine-dependent methyltransferases"/>
    <property type="match status" value="1"/>
</dbReference>
<evidence type="ECO:0000256" key="8">
    <source>
        <dbReference type="PIRNR" id="PIRNR004553"/>
    </source>
</evidence>
<comment type="similarity">
    <text evidence="2 8">Belongs to the methyltransferase superfamily. RsmD family.</text>
</comment>
<evidence type="ECO:0000313" key="10">
    <source>
        <dbReference type="Proteomes" id="UP000788419"/>
    </source>
</evidence>
<evidence type="ECO:0000256" key="3">
    <source>
        <dbReference type="ARBA" id="ARBA00012141"/>
    </source>
</evidence>
<proteinExistence type="inferred from homology"/>
<keyword evidence="8" id="KW-0698">rRNA processing</keyword>
<evidence type="ECO:0000313" key="9">
    <source>
        <dbReference type="EMBL" id="KAF1696278.1"/>
    </source>
</evidence>
<dbReference type="Proteomes" id="UP000788419">
    <property type="component" value="Unassembled WGS sequence"/>
</dbReference>
<reference evidence="9 10" key="1">
    <citation type="submission" date="2017-10" db="EMBL/GenBank/DDBJ databases">
        <title>Whole genome sequencing of members of genus Pseudoxanthomonas.</title>
        <authorList>
            <person name="Kumar S."/>
            <person name="Bansal K."/>
            <person name="Kaur A."/>
            <person name="Patil P."/>
            <person name="Sharma S."/>
            <person name="Patil P.B."/>
        </authorList>
    </citation>
    <scope>NUCLEOTIDE SEQUENCE [LARGE SCALE GENOMIC DNA]</scope>
    <source>
        <strain evidence="9 10">DSM 17801</strain>
    </source>
</reference>
<sequence length="212" mass="22625">MNRPPRPRSATTARIAGNVRIVGGRWRGTRLPVPDIEGLRPTSDRVRETLFNWLQPVLAGSRVLDLFAGSGALGLEAVSRGAASAVLVERDPAQVAGLRAAVDRLQAGAQVQVVQDDALRWLAGQEPADVFDLAFIDPPFAAGLWHGALQASVARLAPDGWLYLESPSDQVPEIPAGWTLHRELRTAQARAALYRGPGQGRADTLPAADPAP</sequence>
<dbReference type="InterPro" id="IPR002052">
    <property type="entry name" value="DNA_methylase_N6_adenine_CS"/>
</dbReference>
<keyword evidence="6 8" id="KW-0808">Transferase</keyword>
<gene>
    <name evidence="9" type="primary">rsmD</name>
    <name evidence="9" type="ORF">CSC65_03395</name>
</gene>
<dbReference type="EMBL" id="PDWN01000003">
    <property type="protein sequence ID" value="KAF1696278.1"/>
    <property type="molecule type" value="Genomic_DNA"/>
</dbReference>
<dbReference type="InterPro" id="IPR029063">
    <property type="entry name" value="SAM-dependent_MTases_sf"/>
</dbReference>